<feature type="signal peptide" evidence="1">
    <location>
        <begin position="1"/>
        <end position="18"/>
    </location>
</feature>
<reference key="2">
    <citation type="submission" date="2011-04" db="EMBL/GenBank/DDBJ databases">
        <title>Complete sequence of chromosome of Haliscomenobacter hydrossis DSM 1100.</title>
        <authorList>
            <consortium name="US DOE Joint Genome Institute (JGI-PGF)"/>
            <person name="Lucas S."/>
            <person name="Han J."/>
            <person name="Lapidus A."/>
            <person name="Bruce D."/>
            <person name="Goodwin L."/>
            <person name="Pitluck S."/>
            <person name="Peters L."/>
            <person name="Kyrpides N."/>
            <person name="Mavromatis K."/>
            <person name="Ivanova N."/>
            <person name="Ovchinnikova G."/>
            <person name="Pagani I."/>
            <person name="Daligault H."/>
            <person name="Detter J.C."/>
            <person name="Han C."/>
            <person name="Land M."/>
            <person name="Hauser L."/>
            <person name="Markowitz V."/>
            <person name="Cheng J.-F."/>
            <person name="Hugenholtz P."/>
            <person name="Woyke T."/>
            <person name="Wu D."/>
            <person name="Verbarg S."/>
            <person name="Frueling A."/>
            <person name="Brambilla E."/>
            <person name="Klenk H.-P."/>
            <person name="Eisen J.A."/>
        </authorList>
    </citation>
    <scope>NUCLEOTIDE SEQUENCE</scope>
    <source>
        <strain>DSM 1100</strain>
    </source>
</reference>
<dbReference type="STRING" id="760192.Halhy_4115"/>
<dbReference type="NCBIfam" id="TIGR04183">
    <property type="entry name" value="Por_Secre_tail"/>
    <property type="match status" value="1"/>
</dbReference>
<evidence type="ECO:0000256" key="1">
    <source>
        <dbReference type="SAM" id="SignalP"/>
    </source>
</evidence>
<proteinExistence type="predicted"/>
<name>F4L706_HALH1</name>
<evidence type="ECO:0000259" key="2">
    <source>
        <dbReference type="Pfam" id="PF18962"/>
    </source>
</evidence>
<sequence>MKKLILVFACLCALHATAFSQKVFAEDFLFGPIGNLDNVNGWFITGIDFPYDIKVVAPGLTYKDYVGSARGNTCQLANAGNGDVVLRHLDTAITAGAAYMSLMIQVDSLPSTVTEGYCISFNPNTGGTNLNTSLYIKRLSDSTFNLGVQKEIENTISYASNTFERGKTYLVVLKYSIVDGAGNDASSLYVFTQGVPATEPAMPAAGTNDGDDYTGQASVVLNNNYAQTGITGCNIKLDGIRVGTSWATSVLDVLSSVSGKQTRESVAHSNSPNPFSQKTAIHYQIPAKGLVQIDVLDASGRLVAGLLHEKQETGAHTMHWDASSLPPGLYFYRIYFNGAVFSGQMFRQ</sequence>
<feature type="chain" id="PRO_5003312617" description="Secretion system C-terminal sorting domain-containing protein" evidence="1">
    <location>
        <begin position="19"/>
        <end position="348"/>
    </location>
</feature>
<dbReference type="OrthoDB" id="1100762at2"/>
<keyword evidence="1" id="KW-0732">Signal</keyword>
<dbReference type="InterPro" id="IPR026444">
    <property type="entry name" value="Secre_tail"/>
</dbReference>
<feature type="domain" description="Secretion system C-terminal sorting" evidence="2">
    <location>
        <begin position="272"/>
        <end position="337"/>
    </location>
</feature>
<dbReference type="EMBL" id="CP002691">
    <property type="protein sequence ID" value="AEE51961.1"/>
    <property type="molecule type" value="Genomic_DNA"/>
</dbReference>
<dbReference type="RefSeq" id="WP_013766499.1">
    <property type="nucleotide sequence ID" value="NC_015510.1"/>
</dbReference>
<organism evidence="3 4">
    <name type="scientific">Haliscomenobacter hydrossis (strain ATCC 27775 / DSM 1100 / LMG 10767 / O)</name>
    <dbReference type="NCBI Taxonomy" id="760192"/>
    <lineage>
        <taxon>Bacteria</taxon>
        <taxon>Pseudomonadati</taxon>
        <taxon>Bacteroidota</taxon>
        <taxon>Saprospiria</taxon>
        <taxon>Saprospirales</taxon>
        <taxon>Haliscomenobacteraceae</taxon>
        <taxon>Haliscomenobacter</taxon>
    </lineage>
</organism>
<dbReference type="HOGENOM" id="CLU_796364_0_0_10"/>
<gene>
    <name evidence="3" type="ordered locus">Halhy_4115</name>
</gene>
<dbReference type="AlphaFoldDB" id="F4L706"/>
<dbReference type="eggNOG" id="COG0708">
    <property type="taxonomic scope" value="Bacteria"/>
</dbReference>
<protein>
    <recommendedName>
        <fullName evidence="2">Secretion system C-terminal sorting domain-containing protein</fullName>
    </recommendedName>
</protein>
<keyword evidence="4" id="KW-1185">Reference proteome</keyword>
<dbReference type="Pfam" id="PF18962">
    <property type="entry name" value="Por_Secre_tail"/>
    <property type="match status" value="1"/>
</dbReference>
<dbReference type="KEGG" id="hhy:Halhy_4115"/>
<evidence type="ECO:0000313" key="3">
    <source>
        <dbReference type="EMBL" id="AEE51961.1"/>
    </source>
</evidence>
<dbReference type="Gene3D" id="2.60.40.4070">
    <property type="match status" value="1"/>
</dbReference>
<reference evidence="3 4" key="1">
    <citation type="journal article" date="2011" name="Stand. Genomic Sci.">
        <title>Complete genome sequence of Haliscomenobacter hydrossis type strain (O).</title>
        <authorList>
            <consortium name="US DOE Joint Genome Institute (JGI-PGF)"/>
            <person name="Daligault H."/>
            <person name="Lapidus A."/>
            <person name="Zeytun A."/>
            <person name="Nolan M."/>
            <person name="Lucas S."/>
            <person name="Del Rio T.G."/>
            <person name="Tice H."/>
            <person name="Cheng J.F."/>
            <person name="Tapia R."/>
            <person name="Han C."/>
            <person name="Goodwin L."/>
            <person name="Pitluck S."/>
            <person name="Liolios K."/>
            <person name="Pagani I."/>
            <person name="Ivanova N."/>
            <person name="Huntemann M."/>
            <person name="Mavromatis K."/>
            <person name="Mikhailova N."/>
            <person name="Pati A."/>
            <person name="Chen A."/>
            <person name="Palaniappan K."/>
            <person name="Land M."/>
            <person name="Hauser L."/>
            <person name="Brambilla E.M."/>
            <person name="Rohde M."/>
            <person name="Verbarg S."/>
            <person name="Goker M."/>
            <person name="Bristow J."/>
            <person name="Eisen J.A."/>
            <person name="Markowitz V."/>
            <person name="Hugenholtz P."/>
            <person name="Kyrpides N.C."/>
            <person name="Klenk H.P."/>
            <person name="Woyke T."/>
        </authorList>
    </citation>
    <scope>NUCLEOTIDE SEQUENCE [LARGE SCALE GENOMIC DNA]</scope>
    <source>
        <strain evidence="4">ATCC 27775 / DSM 1100 / LMG 10767 / O</strain>
    </source>
</reference>
<accession>F4L706</accession>
<dbReference type="Proteomes" id="UP000008461">
    <property type="component" value="Chromosome"/>
</dbReference>
<evidence type="ECO:0000313" key="4">
    <source>
        <dbReference type="Proteomes" id="UP000008461"/>
    </source>
</evidence>